<reference evidence="1 2" key="1">
    <citation type="journal article" date="2013" name="Genome Biol. Evol.">
        <title>Genomes of Stigonematalean cyanobacteria (subsection V) and the evolution of oxygenic photosynthesis from prokaryotes to plastids.</title>
        <authorList>
            <person name="Dagan T."/>
            <person name="Roettger M."/>
            <person name="Stucken K."/>
            <person name="Landan G."/>
            <person name="Koch R."/>
            <person name="Major P."/>
            <person name="Gould S.B."/>
            <person name="Goremykin V.V."/>
            <person name="Rippka R."/>
            <person name="Tandeau de Marsac N."/>
            <person name="Gugger M."/>
            <person name="Lockhart P.J."/>
            <person name="Allen J.F."/>
            <person name="Brune I."/>
            <person name="Maus I."/>
            <person name="Puhler A."/>
            <person name="Martin W.F."/>
        </authorList>
    </citation>
    <scope>NUCLEOTIDE SEQUENCE [LARGE SCALE GENOMIC DNA]</scope>
    <source>
        <strain evidence="1 2">PCC 7110</strain>
    </source>
</reference>
<name>A0A139WZF4_9CYAN</name>
<dbReference type="Proteomes" id="UP000076925">
    <property type="component" value="Unassembled WGS sequence"/>
</dbReference>
<proteinExistence type="predicted"/>
<keyword evidence="2" id="KW-1185">Reference proteome</keyword>
<dbReference type="EMBL" id="ANNX02000045">
    <property type="protein sequence ID" value="KYC37831.1"/>
    <property type="molecule type" value="Genomic_DNA"/>
</dbReference>
<organism evidence="1 2">
    <name type="scientific">Scytonema hofmannii PCC 7110</name>
    <dbReference type="NCBI Taxonomy" id="128403"/>
    <lineage>
        <taxon>Bacteria</taxon>
        <taxon>Bacillati</taxon>
        <taxon>Cyanobacteriota</taxon>
        <taxon>Cyanophyceae</taxon>
        <taxon>Nostocales</taxon>
        <taxon>Scytonemataceae</taxon>
        <taxon>Scytonema</taxon>
    </lineage>
</organism>
<protein>
    <submittedName>
        <fullName evidence="1">Uncharacterized protein</fullName>
    </submittedName>
</protein>
<dbReference type="AlphaFoldDB" id="A0A139WZF4"/>
<gene>
    <name evidence="1" type="ORF">WA1_04800</name>
</gene>
<evidence type="ECO:0000313" key="1">
    <source>
        <dbReference type="EMBL" id="KYC37831.1"/>
    </source>
</evidence>
<dbReference type="RefSeq" id="WP_017743187.1">
    <property type="nucleotide sequence ID" value="NZ_KQ976354.1"/>
</dbReference>
<accession>A0A139WZF4</accession>
<comment type="caution">
    <text evidence="1">The sequence shown here is derived from an EMBL/GenBank/DDBJ whole genome shotgun (WGS) entry which is preliminary data.</text>
</comment>
<sequence>MKFVTRTTLALLLGTTTFLSTSFLPNTSARAVPAMGWRSSAIPYPPSDCSNIAAKVMERMGFGTTKEGTFIKAFTGKTGVLVFCNPSTQRFTGACGGSSLVTMFVTSESSEERDQVQATISKKLFDLGAPACW</sequence>
<evidence type="ECO:0000313" key="2">
    <source>
        <dbReference type="Proteomes" id="UP000076925"/>
    </source>
</evidence>